<comment type="caution">
    <text evidence="3">The sequence shown here is derived from an EMBL/GenBank/DDBJ whole genome shotgun (WGS) entry which is preliminary data.</text>
</comment>
<proteinExistence type="predicted"/>
<reference evidence="3 4" key="1">
    <citation type="submission" date="2019-12" db="EMBL/GenBank/DDBJ databases">
        <title>Comparative genomics gives insights into the taxonomy of the Azoarcus-Aromatoleum group and reveals separate origins of nif in the plant-associated Azoarcus and non-plant-associated Aromatoleum sub-groups.</title>
        <authorList>
            <person name="Lafos M."/>
            <person name="Maluk M."/>
            <person name="Batista M."/>
            <person name="Junghare M."/>
            <person name="Carmona M."/>
            <person name="Faoro H."/>
            <person name="Cruz L.M."/>
            <person name="Battistoni F."/>
            <person name="De Souza E."/>
            <person name="Pedrosa F."/>
            <person name="Chen W.-M."/>
            <person name="Poole P.S."/>
            <person name="Dixon R.A."/>
            <person name="James E.K."/>
        </authorList>
    </citation>
    <scope>NUCLEOTIDE SEQUENCE [LARGE SCALE GENOMIC DNA]</scope>
    <source>
        <strain evidence="3 4">22Lin</strain>
    </source>
</reference>
<evidence type="ECO:0000259" key="2">
    <source>
        <dbReference type="Pfam" id="PF01656"/>
    </source>
</evidence>
<evidence type="ECO:0000313" key="4">
    <source>
        <dbReference type="Proteomes" id="UP000648984"/>
    </source>
</evidence>
<dbReference type="RefSeq" id="WP_169261335.1">
    <property type="nucleotide sequence ID" value="NZ_WTVQ01000027.1"/>
</dbReference>
<accession>A0ABX1QFB3</accession>
<evidence type="ECO:0000256" key="1">
    <source>
        <dbReference type="SAM" id="MobiDB-lite"/>
    </source>
</evidence>
<dbReference type="InterPro" id="IPR027417">
    <property type="entry name" value="P-loop_NTPase"/>
</dbReference>
<protein>
    <recommendedName>
        <fullName evidence="2">CobQ/CobB/MinD/ParA nucleotide binding domain-containing protein</fullName>
    </recommendedName>
</protein>
<feature type="domain" description="CobQ/CobB/MinD/ParA nucleotide binding" evidence="2">
    <location>
        <begin position="5"/>
        <end position="81"/>
    </location>
</feature>
<feature type="region of interest" description="Disordered" evidence="1">
    <location>
        <begin position="206"/>
        <end position="237"/>
    </location>
</feature>
<sequence>MAEIICVIGNKGGTGKTTLSHMLAQGLGLLGQRSACVLTDTSREPLSPAGRRYITADARTREALTKVVEKLRSLEDWIGVIDGGGNRTEMDRKLYALSDIVLLPFRESHEDIRTVVRDLEMFPRAYAVPTQWPTNAWQRDAADRGVAQMMGAYRHRILNPVCALSASKLLLQKQVPEQLPTALANACRALARQVLEIMDIDHAEPVASTYDEESDQLGGRLSPADMPMRLQASRRSH</sequence>
<dbReference type="Pfam" id="PF01656">
    <property type="entry name" value="CbiA"/>
    <property type="match status" value="1"/>
</dbReference>
<keyword evidence="4" id="KW-1185">Reference proteome</keyword>
<gene>
    <name evidence="3" type="ORF">GPA25_15615</name>
</gene>
<dbReference type="EMBL" id="WTVQ01000027">
    <property type="protein sequence ID" value="NMG76190.1"/>
    <property type="molecule type" value="Genomic_DNA"/>
</dbReference>
<name>A0ABX1QFB3_9RHOO</name>
<dbReference type="InterPro" id="IPR002586">
    <property type="entry name" value="CobQ/CobB/MinD/ParA_Nub-bd_dom"/>
</dbReference>
<organism evidence="3 4">
    <name type="scientific">Aromatoleum diolicum</name>
    <dbReference type="NCBI Taxonomy" id="75796"/>
    <lineage>
        <taxon>Bacteria</taxon>
        <taxon>Pseudomonadati</taxon>
        <taxon>Pseudomonadota</taxon>
        <taxon>Betaproteobacteria</taxon>
        <taxon>Rhodocyclales</taxon>
        <taxon>Rhodocyclaceae</taxon>
        <taxon>Aromatoleum</taxon>
    </lineage>
</organism>
<dbReference type="Gene3D" id="3.40.50.300">
    <property type="entry name" value="P-loop containing nucleotide triphosphate hydrolases"/>
    <property type="match status" value="1"/>
</dbReference>
<dbReference type="Proteomes" id="UP000648984">
    <property type="component" value="Unassembled WGS sequence"/>
</dbReference>
<dbReference type="SUPFAM" id="SSF52540">
    <property type="entry name" value="P-loop containing nucleoside triphosphate hydrolases"/>
    <property type="match status" value="1"/>
</dbReference>
<evidence type="ECO:0000313" key="3">
    <source>
        <dbReference type="EMBL" id="NMG76190.1"/>
    </source>
</evidence>